<dbReference type="Proteomes" id="UP000515934">
    <property type="component" value="Chromosome"/>
</dbReference>
<dbReference type="AlphaFoldDB" id="A0A7G9S2E4"/>
<accession>A0A7G9S2E4</accession>
<dbReference type="Gene3D" id="1.25.10.10">
    <property type="entry name" value="Leucine-rich Repeat Variant"/>
    <property type="match status" value="1"/>
</dbReference>
<evidence type="ECO:0000313" key="1">
    <source>
        <dbReference type="EMBL" id="QNN62019.1"/>
    </source>
</evidence>
<evidence type="ECO:0000313" key="2">
    <source>
        <dbReference type="Proteomes" id="UP000515934"/>
    </source>
</evidence>
<reference evidence="1 2" key="1">
    <citation type="submission" date="2020-08" db="EMBL/GenBank/DDBJ databases">
        <title>Genome sequence of Leucobacter denitrificans KACC 14055T.</title>
        <authorList>
            <person name="Hyun D.-W."/>
            <person name="Bae J.-W."/>
        </authorList>
    </citation>
    <scope>NUCLEOTIDE SEQUENCE [LARGE SCALE GENOMIC DNA]</scope>
    <source>
        <strain evidence="1 2">KACC 14055</strain>
    </source>
</reference>
<name>A0A7G9S2E4_9MICO</name>
<keyword evidence="2" id="KW-1185">Reference proteome</keyword>
<protein>
    <submittedName>
        <fullName evidence="1">HEAT repeat domain-containing protein</fullName>
    </submittedName>
</protein>
<proteinExistence type="predicted"/>
<organism evidence="1 2">
    <name type="scientific">Leucobacter denitrificans</name>
    <dbReference type="NCBI Taxonomy" id="683042"/>
    <lineage>
        <taxon>Bacteria</taxon>
        <taxon>Bacillati</taxon>
        <taxon>Actinomycetota</taxon>
        <taxon>Actinomycetes</taxon>
        <taxon>Micrococcales</taxon>
        <taxon>Microbacteriaceae</taxon>
        <taxon>Leucobacter</taxon>
    </lineage>
</organism>
<dbReference type="InterPro" id="IPR016024">
    <property type="entry name" value="ARM-type_fold"/>
</dbReference>
<dbReference type="KEGG" id="ldn:H9L06_06755"/>
<gene>
    <name evidence="1" type="ORF">H9L06_06755</name>
</gene>
<sequence>MTNLVTQLASGLSQMDPSARLQTALTAGTYPDDAFLEVLVERCAIEPDFSVREMLTWALTRLSHDLVLERVIAELDSPIAQARSQALHTLSKLRDVRAWPAITMAHLHDTDDEVARTAWRTATGLAPLQEHDALAGELKHEFGRGDVDVQRSLARAMVDLGDSGEKATREALLAGAPRVRIHASATLRLIHDPEATFYLDPGDEL</sequence>
<dbReference type="SUPFAM" id="SSF48371">
    <property type="entry name" value="ARM repeat"/>
    <property type="match status" value="1"/>
</dbReference>
<dbReference type="RefSeq" id="WP_187554490.1">
    <property type="nucleotide sequence ID" value="NZ_CP060716.1"/>
</dbReference>
<dbReference type="InterPro" id="IPR011989">
    <property type="entry name" value="ARM-like"/>
</dbReference>
<dbReference type="EMBL" id="CP060716">
    <property type="protein sequence ID" value="QNN62019.1"/>
    <property type="molecule type" value="Genomic_DNA"/>
</dbReference>